<accession>A0ACB9DZM2</accession>
<dbReference type="Proteomes" id="UP001055811">
    <property type="component" value="Linkage Group LG04"/>
</dbReference>
<reference evidence="2" key="1">
    <citation type="journal article" date="2022" name="Mol. Ecol. Resour.">
        <title>The genomes of chicory, endive, great burdock and yacon provide insights into Asteraceae palaeo-polyploidization history and plant inulin production.</title>
        <authorList>
            <person name="Fan W."/>
            <person name="Wang S."/>
            <person name="Wang H."/>
            <person name="Wang A."/>
            <person name="Jiang F."/>
            <person name="Liu H."/>
            <person name="Zhao H."/>
            <person name="Xu D."/>
            <person name="Zhang Y."/>
        </authorList>
    </citation>
    <scope>NUCLEOTIDE SEQUENCE [LARGE SCALE GENOMIC DNA]</scope>
    <source>
        <strain evidence="2">cv. Punajuju</strain>
    </source>
</reference>
<protein>
    <submittedName>
        <fullName evidence="1">Uncharacterized protein</fullName>
    </submittedName>
</protein>
<proteinExistence type="predicted"/>
<evidence type="ECO:0000313" key="2">
    <source>
        <dbReference type="Proteomes" id="UP001055811"/>
    </source>
</evidence>
<gene>
    <name evidence="1" type="ORF">L2E82_23116</name>
</gene>
<evidence type="ECO:0000313" key="1">
    <source>
        <dbReference type="EMBL" id="KAI3752017.1"/>
    </source>
</evidence>
<dbReference type="EMBL" id="CM042012">
    <property type="protein sequence ID" value="KAI3752017.1"/>
    <property type="molecule type" value="Genomic_DNA"/>
</dbReference>
<keyword evidence="2" id="KW-1185">Reference proteome</keyword>
<reference evidence="1 2" key="2">
    <citation type="journal article" date="2022" name="Mol. Ecol. Resour.">
        <title>The genomes of chicory, endive, great burdock and yacon provide insights into Asteraceae paleo-polyploidization history and plant inulin production.</title>
        <authorList>
            <person name="Fan W."/>
            <person name="Wang S."/>
            <person name="Wang H."/>
            <person name="Wang A."/>
            <person name="Jiang F."/>
            <person name="Liu H."/>
            <person name="Zhao H."/>
            <person name="Xu D."/>
            <person name="Zhang Y."/>
        </authorList>
    </citation>
    <scope>NUCLEOTIDE SEQUENCE [LARGE SCALE GENOMIC DNA]</scope>
    <source>
        <strain evidence="2">cv. Punajuju</strain>
        <tissue evidence="1">Leaves</tissue>
    </source>
</reference>
<comment type="caution">
    <text evidence="1">The sequence shown here is derived from an EMBL/GenBank/DDBJ whole genome shotgun (WGS) entry which is preliminary data.</text>
</comment>
<name>A0ACB9DZM2_CICIN</name>
<organism evidence="1 2">
    <name type="scientific">Cichorium intybus</name>
    <name type="common">Chicory</name>
    <dbReference type="NCBI Taxonomy" id="13427"/>
    <lineage>
        <taxon>Eukaryota</taxon>
        <taxon>Viridiplantae</taxon>
        <taxon>Streptophyta</taxon>
        <taxon>Embryophyta</taxon>
        <taxon>Tracheophyta</taxon>
        <taxon>Spermatophyta</taxon>
        <taxon>Magnoliopsida</taxon>
        <taxon>eudicotyledons</taxon>
        <taxon>Gunneridae</taxon>
        <taxon>Pentapetalae</taxon>
        <taxon>asterids</taxon>
        <taxon>campanulids</taxon>
        <taxon>Asterales</taxon>
        <taxon>Asteraceae</taxon>
        <taxon>Cichorioideae</taxon>
        <taxon>Cichorieae</taxon>
        <taxon>Cichoriinae</taxon>
        <taxon>Cichorium</taxon>
    </lineage>
</organism>
<sequence length="93" mass="10565">MPSVRKNAPQIWIEDFFVNKVQGNENRGFTMCIFAGLKIFFINKRTSKLDEVEALTRNHGRSLCGYEEVNVTEKENIEVNGNGIGNQKQTSIT</sequence>